<reference evidence="4 5" key="2">
    <citation type="submission" date="2015-05" db="EMBL/GenBank/DDBJ databases">
        <authorList>
            <person name="Morales-Cruz A."/>
            <person name="Amrine K.C."/>
            <person name="Cantu D."/>
        </authorList>
    </citation>
    <scope>NUCLEOTIDE SEQUENCE [LARGE SCALE GENOMIC DNA]</scope>
    <source>
        <strain evidence="4">DA912</strain>
    </source>
</reference>
<keyword evidence="2" id="KW-0472">Membrane</keyword>
<name>A0A0G2IGL6_9PEZI</name>
<evidence type="ECO:0000256" key="1">
    <source>
        <dbReference type="SAM" id="MobiDB-lite"/>
    </source>
</evidence>
<evidence type="ECO:0000313" key="4">
    <source>
        <dbReference type="EMBL" id="KKY39785.1"/>
    </source>
</evidence>
<evidence type="ECO:0000256" key="3">
    <source>
        <dbReference type="SAM" id="SignalP"/>
    </source>
</evidence>
<feature type="signal peptide" evidence="3">
    <location>
        <begin position="1"/>
        <end position="27"/>
    </location>
</feature>
<keyword evidence="2" id="KW-0812">Transmembrane</keyword>
<evidence type="ECO:0000313" key="5">
    <source>
        <dbReference type="Proteomes" id="UP000034680"/>
    </source>
</evidence>
<feature type="region of interest" description="Disordered" evidence="1">
    <location>
        <begin position="99"/>
        <end position="128"/>
    </location>
</feature>
<proteinExistence type="predicted"/>
<sequence length="128" mass="14083">MILCHLSIRNVAAIIYTMLLQLSLTLALPTGEHHQASRIETRDSIQTLHLQAKREPELSVDSSSIPKIAGGAFGIVVLGLIFGLGSASIAVYGSLEWRTRRDKKKQEKGQTDPEKKLDDSSSEKTTIR</sequence>
<gene>
    <name evidence="4" type="ORF">UCDDA912_g00210</name>
</gene>
<reference evidence="4 5" key="1">
    <citation type="submission" date="2015-05" db="EMBL/GenBank/DDBJ databases">
        <title>Distinctive expansion of gene families associated with plant cell wall degradation and secondary metabolism in the genomes of grapevine trunk pathogens.</title>
        <authorList>
            <person name="Lawrence D.P."/>
            <person name="Travadon R."/>
            <person name="Rolshausen P.E."/>
            <person name="Baumgartner K."/>
        </authorList>
    </citation>
    <scope>NUCLEOTIDE SEQUENCE [LARGE SCALE GENOMIC DNA]</scope>
    <source>
        <strain evidence="4">DA912</strain>
    </source>
</reference>
<dbReference type="EMBL" id="LCUC01000009">
    <property type="protein sequence ID" value="KKY39785.1"/>
    <property type="molecule type" value="Genomic_DNA"/>
</dbReference>
<dbReference type="Proteomes" id="UP000034680">
    <property type="component" value="Unassembled WGS sequence"/>
</dbReference>
<evidence type="ECO:0000256" key="2">
    <source>
        <dbReference type="SAM" id="Phobius"/>
    </source>
</evidence>
<dbReference type="AlphaFoldDB" id="A0A0G2IGL6"/>
<feature type="chain" id="PRO_5002545704" evidence="3">
    <location>
        <begin position="28"/>
        <end position="128"/>
    </location>
</feature>
<feature type="compositionally biased region" description="Basic and acidic residues" evidence="1">
    <location>
        <begin position="104"/>
        <end position="128"/>
    </location>
</feature>
<organism evidence="4 5">
    <name type="scientific">Diaporthe ampelina</name>
    <dbReference type="NCBI Taxonomy" id="1214573"/>
    <lineage>
        <taxon>Eukaryota</taxon>
        <taxon>Fungi</taxon>
        <taxon>Dikarya</taxon>
        <taxon>Ascomycota</taxon>
        <taxon>Pezizomycotina</taxon>
        <taxon>Sordariomycetes</taxon>
        <taxon>Sordariomycetidae</taxon>
        <taxon>Diaporthales</taxon>
        <taxon>Diaporthaceae</taxon>
        <taxon>Diaporthe</taxon>
    </lineage>
</organism>
<keyword evidence="2" id="KW-1133">Transmembrane helix</keyword>
<comment type="caution">
    <text evidence="4">The sequence shown here is derived from an EMBL/GenBank/DDBJ whole genome shotgun (WGS) entry which is preliminary data.</text>
</comment>
<accession>A0A0G2IGL6</accession>
<dbReference type="OrthoDB" id="5227210at2759"/>
<feature type="transmembrane region" description="Helical" evidence="2">
    <location>
        <begin position="68"/>
        <end position="95"/>
    </location>
</feature>
<keyword evidence="3" id="KW-0732">Signal</keyword>
<keyword evidence="5" id="KW-1185">Reference proteome</keyword>
<protein>
    <submittedName>
        <fullName evidence="4">Uncharacterized protein</fullName>
    </submittedName>
</protein>